<dbReference type="Pfam" id="PF05728">
    <property type="entry name" value="UPF0227"/>
    <property type="match status" value="1"/>
</dbReference>
<accession>Q2S9N3</accession>
<gene>
    <name evidence="1" type="ordered locus">HCH_05991</name>
</gene>
<dbReference type="Gene3D" id="3.40.50.1820">
    <property type="entry name" value="alpha/beta hydrolase"/>
    <property type="match status" value="1"/>
</dbReference>
<dbReference type="HOGENOM" id="CLU_090996_2_0_6"/>
<evidence type="ECO:0000313" key="2">
    <source>
        <dbReference type="Proteomes" id="UP000000238"/>
    </source>
</evidence>
<dbReference type="RefSeq" id="WP_011399699.1">
    <property type="nucleotide sequence ID" value="NC_007645.1"/>
</dbReference>
<dbReference type="SUPFAM" id="SSF53474">
    <property type="entry name" value="alpha/beta-Hydrolases"/>
    <property type="match status" value="1"/>
</dbReference>
<dbReference type="InterPro" id="IPR008886">
    <property type="entry name" value="UPF0227/Esterase_YqiA"/>
</dbReference>
<dbReference type="KEGG" id="hch:HCH_05991"/>
<dbReference type="OrthoDB" id="9814831at2"/>
<dbReference type="AlphaFoldDB" id="Q2S9N3"/>
<sequence length="197" mass="22224">MSHSYILYLHGFNSSPQSFKAQCSQQWLAKYYPNMDLAIPALHYSPAVAMERLEREYFAGGDRPLGVIGSSLGGYYAAYLHHRYGVSSALINPAVRPYDLLEDYLGINKNLYTGEEYVLEPRHMDELLALDSPSPTIGERIYTLVQTGDATLNYREAALKFAHCALWVQSGGSHEFEDFERVLPSIVNFFLSSTIQK</sequence>
<dbReference type="ESTHER" id="hahch-q2s9n3">
    <property type="family name" value="abh_upf00227"/>
</dbReference>
<dbReference type="InterPro" id="IPR029058">
    <property type="entry name" value="AB_hydrolase_fold"/>
</dbReference>
<keyword evidence="2" id="KW-1185">Reference proteome</keyword>
<evidence type="ECO:0000313" key="1">
    <source>
        <dbReference type="EMBL" id="ABC32641.1"/>
    </source>
</evidence>
<dbReference type="Proteomes" id="UP000000238">
    <property type="component" value="Chromosome"/>
</dbReference>
<dbReference type="PANTHER" id="PTHR35602:SF3">
    <property type="entry name" value="ESTERASE YQIA"/>
    <property type="match status" value="1"/>
</dbReference>
<dbReference type="PANTHER" id="PTHR35602">
    <property type="entry name" value="ESTERASE YQIA-RELATED"/>
    <property type="match status" value="1"/>
</dbReference>
<reference evidence="1 2" key="1">
    <citation type="journal article" date="2005" name="Nucleic Acids Res.">
        <title>Genomic blueprint of Hahella chejuensis, a marine microbe producing an algicidal agent.</title>
        <authorList>
            <person name="Jeong H."/>
            <person name="Yim J.H."/>
            <person name="Lee C."/>
            <person name="Choi S.-H."/>
            <person name="Park Y.K."/>
            <person name="Yoon S.H."/>
            <person name="Hur C.-G."/>
            <person name="Kang H.-Y."/>
            <person name="Kim D."/>
            <person name="Lee H.H."/>
            <person name="Park K.H."/>
            <person name="Park S.-H."/>
            <person name="Park H.-S."/>
            <person name="Lee H.K."/>
            <person name="Oh T.K."/>
            <person name="Kim J.F."/>
        </authorList>
    </citation>
    <scope>NUCLEOTIDE SEQUENCE [LARGE SCALE GENOMIC DNA]</scope>
    <source>
        <strain evidence="1 2">KCTC 2396</strain>
    </source>
</reference>
<dbReference type="eggNOG" id="COG3150">
    <property type="taxonomic scope" value="Bacteria"/>
</dbReference>
<dbReference type="STRING" id="349521.HCH_05991"/>
<organism evidence="1 2">
    <name type="scientific">Hahella chejuensis (strain KCTC 2396)</name>
    <dbReference type="NCBI Taxonomy" id="349521"/>
    <lineage>
        <taxon>Bacteria</taxon>
        <taxon>Pseudomonadati</taxon>
        <taxon>Pseudomonadota</taxon>
        <taxon>Gammaproteobacteria</taxon>
        <taxon>Oceanospirillales</taxon>
        <taxon>Hahellaceae</taxon>
        <taxon>Hahella</taxon>
    </lineage>
</organism>
<proteinExistence type="predicted"/>
<protein>
    <submittedName>
        <fullName evidence="1">Predicted esterase</fullName>
    </submittedName>
</protein>
<name>Q2S9N3_HAHCH</name>
<dbReference type="EMBL" id="CP000155">
    <property type="protein sequence ID" value="ABC32641.1"/>
    <property type="molecule type" value="Genomic_DNA"/>
</dbReference>